<dbReference type="InterPro" id="IPR016156">
    <property type="entry name" value="FAD/NAD-linked_Rdtase_dimer_sf"/>
</dbReference>
<feature type="domain" description="Pyridine nucleotide-disulphide oxidoreductase dimerisation" evidence="17">
    <location>
        <begin position="347"/>
        <end position="455"/>
    </location>
</feature>
<dbReference type="AlphaFoldDB" id="A0A1M6GRT4"/>
<accession>A0A1M6GRT4</accession>
<proteinExistence type="inferred from homology"/>
<dbReference type="PANTHER" id="PTHR22912">
    <property type="entry name" value="DISULFIDE OXIDOREDUCTASE"/>
    <property type="match status" value="1"/>
</dbReference>
<evidence type="ECO:0000256" key="15">
    <source>
        <dbReference type="PIRSR" id="PIRSR000350-4"/>
    </source>
</evidence>
<dbReference type="GO" id="GO:0006103">
    <property type="term" value="P:2-oxoglutarate metabolic process"/>
    <property type="evidence" value="ECO:0007669"/>
    <property type="project" value="TreeGrafter"/>
</dbReference>
<sequence length="466" mass="49986">MSSEFDVVVLGAGPGGYVAAIRAAQLGLKVGIIEKRYWGGVCLNVGCIPTKSLLRNAELAHIFNHEADTFGIEGEVTFSYNKAFTRSRAVSDRMTKGIHFLMKKNKITELNGWGTFLDANTIEVEADSGEKRQVRFTNAIVAAGATTRMLPGTQRSANVVTYEEQILSDSVPDSIIIGGSGAIGTEFAYVLSQFGTDVTIVEYLDRMVPTEDAEVSSELAKAYKKLGIKVLTSTKVEGIEDTGSGVRVTVSPAKGGDQSVLEADRFLSAIGFAPRVDGYGLENTGVALTERRAIAIDDQMRTNVPNIFAIGDATGKMMLAHTAEAQGVIAAEAIAGRETHPINYDMIPRATYCQPQVASFGYSEQQARDKGYEVKVSKFPFAANGKAWGLGDGSGFVKIVADSRYNEILGAHMIGPDVTELLPELTLAQAYDLTTDEVGHNIHAHPTLSEAIKEAVEGIGGQMINY</sequence>
<dbReference type="GO" id="GO:0050660">
    <property type="term" value="F:flavin adenine dinucleotide binding"/>
    <property type="evidence" value="ECO:0007669"/>
    <property type="project" value="InterPro"/>
</dbReference>
<feature type="binding site" evidence="14">
    <location>
        <position position="114"/>
    </location>
    <ligand>
        <name>FAD</name>
        <dbReference type="ChEBI" id="CHEBI:57692"/>
    </ligand>
</feature>
<evidence type="ECO:0000259" key="17">
    <source>
        <dbReference type="Pfam" id="PF02852"/>
    </source>
</evidence>
<evidence type="ECO:0000256" key="7">
    <source>
        <dbReference type="ARBA" id="ARBA00022827"/>
    </source>
</evidence>
<name>A0A1M6GRT4_9ACTN</name>
<dbReference type="GO" id="GO:0005737">
    <property type="term" value="C:cytoplasm"/>
    <property type="evidence" value="ECO:0007669"/>
    <property type="project" value="UniProtKB-SubCell"/>
</dbReference>
<dbReference type="InterPro" id="IPR004099">
    <property type="entry name" value="Pyr_nucl-diS_OxRdtase_dimer"/>
</dbReference>
<gene>
    <name evidence="19" type="ORF">SAMN02745244_01768</name>
</gene>
<dbReference type="InterPro" id="IPR023753">
    <property type="entry name" value="FAD/NAD-binding_dom"/>
</dbReference>
<feature type="active site" description="Proton acceptor" evidence="13">
    <location>
        <position position="445"/>
    </location>
</feature>
<evidence type="ECO:0000313" key="20">
    <source>
        <dbReference type="Proteomes" id="UP000184512"/>
    </source>
</evidence>
<keyword evidence="10" id="KW-1015">Disulfide bond</keyword>
<dbReference type="FunFam" id="3.30.390.30:FF:000001">
    <property type="entry name" value="Dihydrolipoyl dehydrogenase"/>
    <property type="match status" value="1"/>
</dbReference>
<dbReference type="RefSeq" id="WP_073187318.1">
    <property type="nucleotide sequence ID" value="NZ_FQZG01000028.1"/>
</dbReference>
<evidence type="ECO:0000313" key="19">
    <source>
        <dbReference type="EMBL" id="SHJ12650.1"/>
    </source>
</evidence>
<dbReference type="STRING" id="1123357.SAMN02745244_01768"/>
<feature type="binding site" evidence="14">
    <location>
        <begin position="318"/>
        <end position="321"/>
    </location>
    <ligand>
        <name>FAD</name>
        <dbReference type="ChEBI" id="CHEBI:57692"/>
    </ligand>
</feature>
<evidence type="ECO:0000259" key="18">
    <source>
        <dbReference type="Pfam" id="PF07992"/>
    </source>
</evidence>
<feature type="disulfide bond" description="Redox-active" evidence="15">
    <location>
        <begin position="42"/>
        <end position="47"/>
    </location>
</feature>
<keyword evidence="6 16" id="KW-0285">Flavoprotein</keyword>
<dbReference type="EC" id="1.8.1.4" evidence="3 16"/>
<dbReference type="PIRSF" id="PIRSF000350">
    <property type="entry name" value="Mercury_reductase_MerA"/>
    <property type="match status" value="1"/>
</dbReference>
<keyword evidence="14" id="KW-0547">Nucleotide-binding</keyword>
<dbReference type="NCBIfam" id="TIGR01350">
    <property type="entry name" value="lipoamide_DH"/>
    <property type="match status" value="1"/>
</dbReference>
<feature type="binding site" evidence="14">
    <location>
        <position position="271"/>
    </location>
    <ligand>
        <name>NAD(+)</name>
        <dbReference type="ChEBI" id="CHEBI:57540"/>
    </ligand>
</feature>
<comment type="subcellular location">
    <subcellularLocation>
        <location evidence="1">Cytoplasm</location>
    </subcellularLocation>
</comment>
<feature type="binding site" evidence="14">
    <location>
        <position position="202"/>
    </location>
    <ligand>
        <name>NAD(+)</name>
        <dbReference type="ChEBI" id="CHEBI:57540"/>
    </ligand>
</feature>
<evidence type="ECO:0000256" key="11">
    <source>
        <dbReference type="ARBA" id="ARBA00023284"/>
    </source>
</evidence>
<organism evidence="19 20">
    <name type="scientific">Tessaracoccus bendigoensis DSM 12906</name>
    <dbReference type="NCBI Taxonomy" id="1123357"/>
    <lineage>
        <taxon>Bacteria</taxon>
        <taxon>Bacillati</taxon>
        <taxon>Actinomycetota</taxon>
        <taxon>Actinomycetes</taxon>
        <taxon>Propionibacteriales</taxon>
        <taxon>Propionibacteriaceae</taxon>
        <taxon>Tessaracoccus</taxon>
    </lineage>
</organism>
<dbReference type="PANTHER" id="PTHR22912:SF217">
    <property type="entry name" value="DIHYDROLIPOYL DEHYDROGENASE"/>
    <property type="match status" value="1"/>
</dbReference>
<comment type="miscellaneous">
    <text evidence="16">The active site is a redox-active disulfide bond.</text>
</comment>
<dbReference type="EMBL" id="FQZG01000028">
    <property type="protein sequence ID" value="SHJ12650.1"/>
    <property type="molecule type" value="Genomic_DNA"/>
</dbReference>
<comment type="cofactor">
    <cofactor evidence="14 16">
        <name>FAD</name>
        <dbReference type="ChEBI" id="CHEBI:57692"/>
    </cofactor>
    <text evidence="14 16">Binds 1 FAD per subunit.</text>
</comment>
<keyword evidence="9 14" id="KW-0520">NAD</keyword>
<dbReference type="SUPFAM" id="SSF55424">
    <property type="entry name" value="FAD/NAD-linked reductases, dimerisation (C-terminal) domain"/>
    <property type="match status" value="1"/>
</dbReference>
<feature type="domain" description="FAD/NAD(P)-binding" evidence="18">
    <location>
        <begin position="5"/>
        <end position="327"/>
    </location>
</feature>
<reference evidence="19 20" key="1">
    <citation type="submission" date="2016-11" db="EMBL/GenBank/DDBJ databases">
        <authorList>
            <person name="Jaros S."/>
            <person name="Januszkiewicz K."/>
            <person name="Wedrychowicz H."/>
        </authorList>
    </citation>
    <scope>NUCLEOTIDE SEQUENCE [LARGE SCALE GENOMIC DNA]</scope>
    <source>
        <strain evidence="19 20">DSM 12906</strain>
    </source>
</reference>
<dbReference type="InterPro" id="IPR006258">
    <property type="entry name" value="Lipoamide_DH"/>
</dbReference>
<evidence type="ECO:0000256" key="16">
    <source>
        <dbReference type="RuleBase" id="RU003692"/>
    </source>
</evidence>
<evidence type="ECO:0000256" key="2">
    <source>
        <dbReference type="ARBA" id="ARBA00007532"/>
    </source>
</evidence>
<keyword evidence="20" id="KW-1185">Reference proteome</keyword>
<feature type="binding site" evidence="14">
    <location>
        <begin position="179"/>
        <end position="186"/>
    </location>
    <ligand>
        <name>NAD(+)</name>
        <dbReference type="ChEBI" id="CHEBI:57540"/>
    </ligand>
</feature>
<dbReference type="InterPro" id="IPR012999">
    <property type="entry name" value="Pyr_OxRdtase_I_AS"/>
</dbReference>
<evidence type="ECO:0000256" key="13">
    <source>
        <dbReference type="PIRSR" id="PIRSR000350-2"/>
    </source>
</evidence>
<dbReference type="InterPro" id="IPR050151">
    <property type="entry name" value="Class-I_Pyr_Nuc-Dis_Oxidored"/>
</dbReference>
<dbReference type="PROSITE" id="PS00076">
    <property type="entry name" value="PYRIDINE_REDOX_1"/>
    <property type="match status" value="1"/>
</dbReference>
<evidence type="ECO:0000256" key="5">
    <source>
        <dbReference type="ARBA" id="ARBA00022490"/>
    </source>
</evidence>
<evidence type="ECO:0000256" key="8">
    <source>
        <dbReference type="ARBA" id="ARBA00023002"/>
    </source>
</evidence>
<dbReference type="InterPro" id="IPR036188">
    <property type="entry name" value="FAD/NAD-bd_sf"/>
</dbReference>
<keyword evidence="11 16" id="KW-0676">Redox-active center</keyword>
<evidence type="ECO:0000256" key="12">
    <source>
        <dbReference type="ARBA" id="ARBA00049187"/>
    </source>
</evidence>
<evidence type="ECO:0000256" key="4">
    <source>
        <dbReference type="ARBA" id="ARBA00016961"/>
    </source>
</evidence>
<dbReference type="PRINTS" id="PR00368">
    <property type="entry name" value="FADPNR"/>
</dbReference>
<feature type="binding site" evidence="14">
    <location>
        <position position="51"/>
    </location>
    <ligand>
        <name>FAD</name>
        <dbReference type="ChEBI" id="CHEBI:57692"/>
    </ligand>
</feature>
<evidence type="ECO:0000256" key="9">
    <source>
        <dbReference type="ARBA" id="ARBA00023027"/>
    </source>
</evidence>
<dbReference type="Gene3D" id="3.50.50.60">
    <property type="entry name" value="FAD/NAD(P)-binding domain"/>
    <property type="match status" value="2"/>
</dbReference>
<evidence type="ECO:0000256" key="3">
    <source>
        <dbReference type="ARBA" id="ARBA00012608"/>
    </source>
</evidence>
<dbReference type="GO" id="GO:0004148">
    <property type="term" value="F:dihydrolipoyl dehydrogenase (NADH) activity"/>
    <property type="evidence" value="ECO:0007669"/>
    <property type="project" value="UniProtKB-EC"/>
</dbReference>
<dbReference type="Proteomes" id="UP000184512">
    <property type="component" value="Unassembled WGS sequence"/>
</dbReference>
<evidence type="ECO:0000256" key="1">
    <source>
        <dbReference type="ARBA" id="ARBA00004496"/>
    </source>
</evidence>
<keyword evidence="7 14" id="KW-0274">FAD</keyword>
<keyword evidence="8 16" id="KW-0560">Oxidoreductase</keyword>
<dbReference type="SUPFAM" id="SSF51905">
    <property type="entry name" value="FAD/NAD(P)-binding domain"/>
    <property type="match status" value="1"/>
</dbReference>
<dbReference type="Gene3D" id="3.30.390.30">
    <property type="match status" value="1"/>
</dbReference>
<evidence type="ECO:0000256" key="6">
    <source>
        <dbReference type="ARBA" id="ARBA00022630"/>
    </source>
</evidence>
<evidence type="ECO:0000256" key="10">
    <source>
        <dbReference type="ARBA" id="ARBA00023157"/>
    </source>
</evidence>
<protein>
    <recommendedName>
        <fullName evidence="4 16">Dihydrolipoyl dehydrogenase</fullName>
        <ecNumber evidence="3 16">1.8.1.4</ecNumber>
    </recommendedName>
</protein>
<dbReference type="OrthoDB" id="4763248at2"/>
<dbReference type="Pfam" id="PF07992">
    <property type="entry name" value="Pyr_redox_2"/>
    <property type="match status" value="1"/>
</dbReference>
<dbReference type="InterPro" id="IPR001100">
    <property type="entry name" value="Pyr_nuc-diS_OxRdtase"/>
</dbReference>
<comment type="catalytic activity">
    <reaction evidence="12 16">
        <text>N(6)-[(R)-dihydrolipoyl]-L-lysyl-[protein] + NAD(+) = N(6)-[(R)-lipoyl]-L-lysyl-[protein] + NADH + H(+)</text>
        <dbReference type="Rhea" id="RHEA:15045"/>
        <dbReference type="Rhea" id="RHEA-COMP:10474"/>
        <dbReference type="Rhea" id="RHEA-COMP:10475"/>
        <dbReference type="ChEBI" id="CHEBI:15378"/>
        <dbReference type="ChEBI" id="CHEBI:57540"/>
        <dbReference type="ChEBI" id="CHEBI:57945"/>
        <dbReference type="ChEBI" id="CHEBI:83099"/>
        <dbReference type="ChEBI" id="CHEBI:83100"/>
        <dbReference type="EC" id="1.8.1.4"/>
    </reaction>
</comment>
<evidence type="ECO:0000256" key="14">
    <source>
        <dbReference type="PIRSR" id="PIRSR000350-3"/>
    </source>
</evidence>
<keyword evidence="5" id="KW-0963">Cytoplasm</keyword>
<comment type="similarity">
    <text evidence="2 16">Belongs to the class-I pyridine nucleotide-disulfide oxidoreductase family.</text>
</comment>
<dbReference type="PRINTS" id="PR00411">
    <property type="entry name" value="PNDRDTASEI"/>
</dbReference>
<dbReference type="Pfam" id="PF02852">
    <property type="entry name" value="Pyr_redox_dim"/>
    <property type="match status" value="1"/>
</dbReference>
<feature type="binding site" evidence="14">
    <location>
        <position position="312"/>
    </location>
    <ligand>
        <name>FAD</name>
        <dbReference type="ChEBI" id="CHEBI:57692"/>
    </ligand>
</feature>